<organism evidence="6">
    <name type="scientific">bioreactor metagenome</name>
    <dbReference type="NCBI Taxonomy" id="1076179"/>
    <lineage>
        <taxon>unclassified sequences</taxon>
        <taxon>metagenomes</taxon>
        <taxon>ecological metagenomes</taxon>
    </lineage>
</organism>
<evidence type="ECO:0000256" key="4">
    <source>
        <dbReference type="ARBA" id="ARBA00022833"/>
    </source>
</evidence>
<accession>A0A644XFI2</accession>
<evidence type="ECO:0000256" key="1">
    <source>
        <dbReference type="ARBA" id="ARBA00001947"/>
    </source>
</evidence>
<feature type="region of interest" description="Disordered" evidence="5">
    <location>
        <begin position="98"/>
        <end position="123"/>
    </location>
</feature>
<keyword evidence="3" id="KW-0479">Metal-binding</keyword>
<dbReference type="EMBL" id="VSSQ01002040">
    <property type="protein sequence ID" value="MPM12923.1"/>
    <property type="molecule type" value="Genomic_DNA"/>
</dbReference>
<evidence type="ECO:0000256" key="5">
    <source>
        <dbReference type="SAM" id="MobiDB-lite"/>
    </source>
</evidence>
<dbReference type="InterPro" id="IPR057247">
    <property type="entry name" value="CARBOXYPEPT_ZN_2"/>
</dbReference>
<gene>
    <name evidence="6" type="ORF">SDC9_59278</name>
</gene>
<dbReference type="AlphaFoldDB" id="A0A644XFI2"/>
<keyword evidence="4" id="KW-0862">Zinc</keyword>
<comment type="similarity">
    <text evidence="2">Belongs to the peptidase M14 family.</text>
</comment>
<sequence>MLRLDNAVRARFNQQFLVQVVLRFGNDFLCAHLTAKHGGENGSANIVSNADDNGVEVAHAELRKRALVGRIRLYGMHNAVLDAVDAVRPLVNNEHLVSERRQHARRARSETTQPDDDKALAHEIHSLSKVKRYPFSHGCSVSQQSD</sequence>
<reference evidence="6" key="1">
    <citation type="submission" date="2019-08" db="EMBL/GenBank/DDBJ databases">
        <authorList>
            <person name="Kucharzyk K."/>
            <person name="Murdoch R.W."/>
            <person name="Higgins S."/>
            <person name="Loffler F."/>
        </authorList>
    </citation>
    <scope>NUCLEOTIDE SEQUENCE</scope>
</reference>
<protein>
    <submittedName>
        <fullName evidence="6">Uncharacterized protein</fullName>
    </submittedName>
</protein>
<dbReference type="GO" id="GO:0046872">
    <property type="term" value="F:metal ion binding"/>
    <property type="evidence" value="ECO:0007669"/>
    <property type="project" value="UniProtKB-KW"/>
</dbReference>
<evidence type="ECO:0000313" key="6">
    <source>
        <dbReference type="EMBL" id="MPM12923.1"/>
    </source>
</evidence>
<evidence type="ECO:0000256" key="3">
    <source>
        <dbReference type="ARBA" id="ARBA00022723"/>
    </source>
</evidence>
<dbReference type="PROSITE" id="PS00133">
    <property type="entry name" value="CARBOXYPEPT_ZN_2"/>
    <property type="match status" value="1"/>
</dbReference>
<comment type="caution">
    <text evidence="6">The sequence shown here is derived from an EMBL/GenBank/DDBJ whole genome shotgun (WGS) entry which is preliminary data.</text>
</comment>
<evidence type="ECO:0000256" key="2">
    <source>
        <dbReference type="ARBA" id="ARBA00005988"/>
    </source>
</evidence>
<name>A0A644XFI2_9ZZZZ</name>
<proteinExistence type="inferred from homology"/>
<comment type="cofactor">
    <cofactor evidence="1">
        <name>Zn(2+)</name>
        <dbReference type="ChEBI" id="CHEBI:29105"/>
    </cofactor>
</comment>